<dbReference type="EMBL" id="SZYD01000014">
    <property type="protein sequence ID" value="KAD4179782.1"/>
    <property type="molecule type" value="Genomic_DNA"/>
</dbReference>
<dbReference type="Proteomes" id="UP000326396">
    <property type="component" value="Linkage Group LG4"/>
</dbReference>
<dbReference type="OrthoDB" id="1845088at2759"/>
<feature type="compositionally biased region" description="Low complexity" evidence="1">
    <location>
        <begin position="279"/>
        <end position="288"/>
    </location>
</feature>
<sequence>MAIGNVSLPLSLLISGELTSILSVPLSSYFAIVSRHSCASIAERPPPWPVTSSVDILFRRSTPNSQPLRRTPPSNWSVSLLRRHPFPPQHTKPSSPSTAGLYRWKLNMEDGIAFSSSSVTSAEKEIEQAYLYASNANVSNFVSVRLSGDVNYHLWKTQMLCLLDAHDMRGLLDHSQTPTDSLPKMQKKYDSLLRGWIFGSLSEDVLSIVVDKPSAGIVWEKLERCFGSCKTSDQQVSTTKDENTNKTSNIDTNDPTKSMDKEAPQTGKNVSTTKDENTNKTSNSDTNNAGESMNKEAPQTGKKGNL</sequence>
<evidence type="ECO:0000256" key="1">
    <source>
        <dbReference type="SAM" id="MobiDB-lite"/>
    </source>
</evidence>
<name>A0A5N6N2A4_9ASTR</name>
<gene>
    <name evidence="2" type="ORF">E3N88_28373</name>
</gene>
<comment type="caution">
    <text evidence="2">The sequence shown here is derived from an EMBL/GenBank/DDBJ whole genome shotgun (WGS) entry which is preliminary data.</text>
</comment>
<reference evidence="2 3" key="1">
    <citation type="submission" date="2019-05" db="EMBL/GenBank/DDBJ databases">
        <title>Mikania micrantha, genome provides insights into the molecular mechanism of rapid growth.</title>
        <authorList>
            <person name="Liu B."/>
        </authorList>
    </citation>
    <scope>NUCLEOTIDE SEQUENCE [LARGE SCALE GENOMIC DNA]</scope>
    <source>
        <strain evidence="2">NLD-2019</strain>
        <tissue evidence="2">Leaf</tissue>
    </source>
</reference>
<dbReference type="PANTHER" id="PTHR47481">
    <property type="match status" value="1"/>
</dbReference>
<organism evidence="2 3">
    <name type="scientific">Mikania micrantha</name>
    <name type="common">bitter vine</name>
    <dbReference type="NCBI Taxonomy" id="192012"/>
    <lineage>
        <taxon>Eukaryota</taxon>
        <taxon>Viridiplantae</taxon>
        <taxon>Streptophyta</taxon>
        <taxon>Embryophyta</taxon>
        <taxon>Tracheophyta</taxon>
        <taxon>Spermatophyta</taxon>
        <taxon>Magnoliopsida</taxon>
        <taxon>eudicotyledons</taxon>
        <taxon>Gunneridae</taxon>
        <taxon>Pentapetalae</taxon>
        <taxon>asterids</taxon>
        <taxon>campanulids</taxon>
        <taxon>Asterales</taxon>
        <taxon>Asteraceae</taxon>
        <taxon>Asteroideae</taxon>
        <taxon>Heliantheae alliance</taxon>
        <taxon>Eupatorieae</taxon>
        <taxon>Mikania</taxon>
    </lineage>
</organism>
<evidence type="ECO:0000313" key="3">
    <source>
        <dbReference type="Proteomes" id="UP000326396"/>
    </source>
</evidence>
<feature type="region of interest" description="Disordered" evidence="1">
    <location>
        <begin position="233"/>
        <end position="306"/>
    </location>
</feature>
<evidence type="ECO:0008006" key="4">
    <source>
        <dbReference type="Google" id="ProtNLM"/>
    </source>
</evidence>
<keyword evidence="3" id="KW-1185">Reference proteome</keyword>
<evidence type="ECO:0000313" key="2">
    <source>
        <dbReference type="EMBL" id="KAD4179782.1"/>
    </source>
</evidence>
<dbReference type="PANTHER" id="PTHR47481:SF10">
    <property type="entry name" value="COPIA-LIKE POLYPROTEIN_RETROTRANSPOSON"/>
    <property type="match status" value="1"/>
</dbReference>
<dbReference type="AlphaFoldDB" id="A0A5N6N2A4"/>
<feature type="compositionally biased region" description="Polar residues" evidence="1">
    <location>
        <begin position="245"/>
        <end position="256"/>
    </location>
</feature>
<proteinExistence type="predicted"/>
<protein>
    <recommendedName>
        <fullName evidence="4">Retrotransposon Copia-like N-terminal domain-containing protein</fullName>
    </recommendedName>
</protein>
<accession>A0A5N6N2A4</accession>